<evidence type="ECO:0000313" key="5">
    <source>
        <dbReference type="EMBL" id="KAG7450620.1"/>
    </source>
</evidence>
<gene>
    <name evidence="5" type="ORF">BT62DRAFT_1001419</name>
</gene>
<dbReference type="Proteomes" id="UP000812287">
    <property type="component" value="Unassembled WGS sequence"/>
</dbReference>
<comment type="caution">
    <text evidence="5">The sequence shown here is derived from an EMBL/GenBank/DDBJ whole genome shotgun (WGS) entry which is preliminary data.</text>
</comment>
<dbReference type="Pfam" id="PF00886">
    <property type="entry name" value="Ribosomal_S16"/>
    <property type="match status" value="1"/>
</dbReference>
<dbReference type="SUPFAM" id="SSF54565">
    <property type="entry name" value="Ribosomal protein S16"/>
    <property type="match status" value="1"/>
</dbReference>
<keyword evidence="6" id="KW-1185">Reference proteome</keyword>
<feature type="compositionally biased region" description="Low complexity" evidence="4">
    <location>
        <begin position="109"/>
        <end position="128"/>
    </location>
</feature>
<reference evidence="5" key="1">
    <citation type="submission" date="2020-11" db="EMBL/GenBank/DDBJ databases">
        <title>Adaptations for nitrogen fixation in a non-lichenized fungal sporocarp promotes dispersal by wood-feeding termites.</title>
        <authorList>
            <consortium name="DOE Joint Genome Institute"/>
            <person name="Koch R.A."/>
            <person name="Yoon G."/>
            <person name="Arayal U."/>
            <person name="Lail K."/>
            <person name="Amirebrahimi M."/>
            <person name="Labutti K."/>
            <person name="Lipzen A."/>
            <person name="Riley R."/>
            <person name="Barry K."/>
            <person name="Henrissat B."/>
            <person name="Grigoriev I.V."/>
            <person name="Herr J.R."/>
            <person name="Aime M.C."/>
        </authorList>
    </citation>
    <scope>NUCLEOTIDE SEQUENCE</scope>
    <source>
        <strain evidence="5">MCA 3950</strain>
    </source>
</reference>
<evidence type="ECO:0000256" key="3">
    <source>
        <dbReference type="ARBA" id="ARBA00023274"/>
    </source>
</evidence>
<dbReference type="InterPro" id="IPR000307">
    <property type="entry name" value="Ribosomal_bS16"/>
</dbReference>
<dbReference type="EMBL" id="MU250526">
    <property type="protein sequence ID" value="KAG7450620.1"/>
    <property type="molecule type" value="Genomic_DNA"/>
</dbReference>
<sequence>MPMRIRFAMHGVRNRRILHLVAINQRKARNAKPAELLGIYDPNLRPGQDEKKVEWSVDRIRYWLSVGAVPSKSVVKLLEAGKILSPDSPYSTAARLQPGYPVTPEVPISSESTPEMTAETTPAAEATS</sequence>
<dbReference type="AlphaFoldDB" id="A0A9P8AWR8"/>
<evidence type="ECO:0000256" key="4">
    <source>
        <dbReference type="SAM" id="MobiDB-lite"/>
    </source>
</evidence>
<dbReference type="NCBIfam" id="TIGR00002">
    <property type="entry name" value="S16"/>
    <property type="match status" value="1"/>
</dbReference>
<dbReference type="PANTHER" id="PTHR12919">
    <property type="entry name" value="30S RIBOSOMAL PROTEIN S16"/>
    <property type="match status" value="1"/>
</dbReference>
<name>A0A9P8AWR8_9AGAR</name>
<comment type="similarity">
    <text evidence="1">Belongs to the bacterial ribosomal protein bS16 family.</text>
</comment>
<proteinExistence type="inferred from homology"/>
<dbReference type="GO" id="GO:0032543">
    <property type="term" value="P:mitochondrial translation"/>
    <property type="evidence" value="ECO:0007669"/>
    <property type="project" value="TreeGrafter"/>
</dbReference>
<evidence type="ECO:0000313" key="6">
    <source>
        <dbReference type="Proteomes" id="UP000812287"/>
    </source>
</evidence>
<dbReference type="GO" id="GO:0005763">
    <property type="term" value="C:mitochondrial small ribosomal subunit"/>
    <property type="evidence" value="ECO:0007669"/>
    <property type="project" value="TreeGrafter"/>
</dbReference>
<protein>
    <submittedName>
        <fullName evidence="5">Ribosomal protein S16</fullName>
    </submittedName>
</protein>
<evidence type="ECO:0000256" key="1">
    <source>
        <dbReference type="ARBA" id="ARBA00006668"/>
    </source>
</evidence>
<dbReference type="Gene3D" id="3.30.1320.10">
    <property type="match status" value="1"/>
</dbReference>
<evidence type="ECO:0000256" key="2">
    <source>
        <dbReference type="ARBA" id="ARBA00022980"/>
    </source>
</evidence>
<dbReference type="PANTHER" id="PTHR12919:SF20">
    <property type="entry name" value="SMALL RIBOSOMAL SUBUNIT PROTEIN BS16M"/>
    <property type="match status" value="1"/>
</dbReference>
<keyword evidence="3" id="KW-0687">Ribonucleoprotein</keyword>
<dbReference type="GO" id="GO:0003735">
    <property type="term" value="F:structural constituent of ribosome"/>
    <property type="evidence" value="ECO:0007669"/>
    <property type="project" value="InterPro"/>
</dbReference>
<dbReference type="GeneID" id="66099024"/>
<keyword evidence="2 5" id="KW-0689">Ribosomal protein</keyword>
<feature type="region of interest" description="Disordered" evidence="4">
    <location>
        <begin position="87"/>
        <end position="128"/>
    </location>
</feature>
<organism evidence="5 6">
    <name type="scientific">Guyanagaster necrorhizus</name>
    <dbReference type="NCBI Taxonomy" id="856835"/>
    <lineage>
        <taxon>Eukaryota</taxon>
        <taxon>Fungi</taxon>
        <taxon>Dikarya</taxon>
        <taxon>Basidiomycota</taxon>
        <taxon>Agaricomycotina</taxon>
        <taxon>Agaricomycetes</taxon>
        <taxon>Agaricomycetidae</taxon>
        <taxon>Agaricales</taxon>
        <taxon>Marasmiineae</taxon>
        <taxon>Physalacriaceae</taxon>
        <taxon>Guyanagaster</taxon>
    </lineage>
</organism>
<dbReference type="InterPro" id="IPR023803">
    <property type="entry name" value="Ribosomal_bS16_dom_sf"/>
</dbReference>
<dbReference type="OrthoDB" id="407221at2759"/>
<accession>A0A9P8AWR8</accession>
<dbReference type="RefSeq" id="XP_043044120.1">
    <property type="nucleotide sequence ID" value="XM_043176737.1"/>
</dbReference>